<dbReference type="PANTHER" id="PTHR45532:SF1">
    <property type="entry name" value="WD REPEAT-CONTAINING PROTEIN 97"/>
    <property type="match status" value="1"/>
</dbReference>
<organism evidence="3 4">
    <name type="scientific">Anabas testudineus</name>
    <name type="common">Climbing perch</name>
    <name type="synonym">Anthias testudineus</name>
    <dbReference type="NCBI Taxonomy" id="64144"/>
    <lineage>
        <taxon>Eukaryota</taxon>
        <taxon>Metazoa</taxon>
        <taxon>Chordata</taxon>
        <taxon>Craniata</taxon>
        <taxon>Vertebrata</taxon>
        <taxon>Euteleostomi</taxon>
        <taxon>Actinopterygii</taxon>
        <taxon>Neopterygii</taxon>
        <taxon>Teleostei</taxon>
        <taxon>Neoteleostei</taxon>
        <taxon>Acanthomorphata</taxon>
        <taxon>Anabantaria</taxon>
        <taxon>Anabantiformes</taxon>
        <taxon>Anabantoidei</taxon>
        <taxon>Anabantidae</taxon>
        <taxon>Anabas</taxon>
    </lineage>
</organism>
<dbReference type="InterPro" id="IPR001680">
    <property type="entry name" value="WD40_rpt"/>
</dbReference>
<dbReference type="PANTHER" id="PTHR45532">
    <property type="entry name" value="WD REPEAT-CONTAINING PROTEIN 97"/>
    <property type="match status" value="1"/>
</dbReference>
<dbReference type="GeneTree" id="ENSGT00940000163397"/>
<reference evidence="3" key="3">
    <citation type="submission" date="2025-09" db="UniProtKB">
        <authorList>
            <consortium name="Ensembl"/>
        </authorList>
    </citation>
    <scope>IDENTIFICATION</scope>
</reference>
<dbReference type="InterPro" id="IPR015943">
    <property type="entry name" value="WD40/YVTN_repeat-like_dom_sf"/>
</dbReference>
<accession>A0A3Q1HHR8</accession>
<feature type="region of interest" description="Disordered" evidence="2">
    <location>
        <begin position="1"/>
        <end position="36"/>
    </location>
</feature>
<feature type="compositionally biased region" description="Polar residues" evidence="2">
    <location>
        <begin position="7"/>
        <end position="36"/>
    </location>
</feature>
<feature type="repeat" description="WD" evidence="1">
    <location>
        <begin position="645"/>
        <end position="677"/>
    </location>
</feature>
<evidence type="ECO:0000256" key="1">
    <source>
        <dbReference type="PROSITE-ProRule" id="PRU00221"/>
    </source>
</evidence>
<dbReference type="InterPro" id="IPR011047">
    <property type="entry name" value="Quinoprotein_ADH-like_sf"/>
</dbReference>
<reference evidence="3" key="2">
    <citation type="submission" date="2025-08" db="UniProtKB">
        <authorList>
            <consortium name="Ensembl"/>
        </authorList>
    </citation>
    <scope>IDENTIFICATION</scope>
</reference>
<feature type="repeat" description="WD" evidence="1">
    <location>
        <begin position="559"/>
        <end position="585"/>
    </location>
</feature>
<dbReference type="PROSITE" id="PS50082">
    <property type="entry name" value="WD_REPEATS_2"/>
    <property type="match status" value="3"/>
</dbReference>
<feature type="compositionally biased region" description="Polar residues" evidence="2">
    <location>
        <begin position="850"/>
        <end position="861"/>
    </location>
</feature>
<dbReference type="Gene3D" id="2.130.10.10">
    <property type="entry name" value="YVTN repeat-like/Quinoprotein amine dehydrogenase"/>
    <property type="match status" value="2"/>
</dbReference>
<dbReference type="STRING" id="64144.ENSATEP00000006939"/>
<dbReference type="Ensembl" id="ENSATET00000007057.3">
    <property type="protein sequence ID" value="ENSATEP00000006939.2"/>
    <property type="gene ID" value="ENSATEG00000004843.3"/>
</dbReference>
<dbReference type="Proteomes" id="UP000265040">
    <property type="component" value="Chromosome 2"/>
</dbReference>
<keyword evidence="4" id="KW-1185">Reference proteome</keyword>
<protein>
    <submittedName>
        <fullName evidence="3">Uncharacterized protein</fullName>
    </submittedName>
</protein>
<dbReference type="CTD" id="340390"/>
<dbReference type="Pfam" id="PF00400">
    <property type="entry name" value="WD40"/>
    <property type="match status" value="3"/>
</dbReference>
<feature type="region of interest" description="Disordered" evidence="2">
    <location>
        <begin position="850"/>
        <end position="875"/>
    </location>
</feature>
<dbReference type="SUPFAM" id="SSF50998">
    <property type="entry name" value="Quinoprotein alcohol dehydrogenase-like"/>
    <property type="match status" value="1"/>
</dbReference>
<dbReference type="SMART" id="SM00320">
    <property type="entry name" value="WD40"/>
    <property type="match status" value="6"/>
</dbReference>
<evidence type="ECO:0000256" key="2">
    <source>
        <dbReference type="SAM" id="MobiDB-lite"/>
    </source>
</evidence>
<feature type="repeat" description="WD" evidence="1">
    <location>
        <begin position="280"/>
        <end position="321"/>
    </location>
</feature>
<dbReference type="SUPFAM" id="SSF50978">
    <property type="entry name" value="WD40 repeat-like"/>
    <property type="match status" value="1"/>
</dbReference>
<dbReference type="GeneID" id="113164587"/>
<dbReference type="PROSITE" id="PS50294">
    <property type="entry name" value="WD_REPEATS_REGION"/>
    <property type="match status" value="2"/>
</dbReference>
<dbReference type="RefSeq" id="XP_026219729.1">
    <property type="nucleotide sequence ID" value="XM_026363944.1"/>
</dbReference>
<evidence type="ECO:0000313" key="4">
    <source>
        <dbReference type="Proteomes" id="UP000265040"/>
    </source>
</evidence>
<dbReference type="OrthoDB" id="6262491at2759"/>
<dbReference type="SUPFAM" id="SSF69322">
    <property type="entry name" value="Tricorn protease domain 2"/>
    <property type="match status" value="1"/>
</dbReference>
<reference evidence="3" key="1">
    <citation type="submission" date="2021-04" db="EMBL/GenBank/DDBJ databases">
        <authorList>
            <consortium name="Wellcome Sanger Institute Data Sharing"/>
        </authorList>
    </citation>
    <scope>NUCLEOTIDE SEQUENCE [LARGE SCALE GENOMIC DNA]</scope>
</reference>
<evidence type="ECO:0000313" key="3">
    <source>
        <dbReference type="Ensembl" id="ENSATEP00000006939.2"/>
    </source>
</evidence>
<sequence length="1285" mass="145283">MVAPGQGSRTATVLLPSPTQRLLPQKSGTSQDKTLGKQNLLKQDVKQATGKVLQCKSQQHVLTHGLHCIQHFSCDSPVRFITYSEAAAAFISLHTDNTVCFYTADGHKHCSSVHFPFMGLTPTKISDCLVGWGPGPILTLLDKELRPMDSAHDALDIRVCLPAEHSAELVTAGFGNVCVWSVRLMKCKVKIQEGLNHSTLTHMALAPPRPDRPHRAFVVCGQVVTVVDLDNGKVVDRRKNLCSRHITAVVFCSQLDCLIIASQDWSIRIWGPGWELRVAFVGHNGAVTSLFYCSELHTLLSASLDCTIRCWNVEEGDIVECVHTEQETPPLCIGGTRKGDTFFTFSQQGVDFWSVRKLYSLHCKLKGDKGAPLRQILTSPLPAPYPKRVLCVSGDTDITLVAAETGKVLTSFKTQQKILCADYCLHKEILLVLTEAGTVLQTNTLTNPVTLIEEWKGRGQRPWHQEDPVTEDDAQHLPVPGPACCLALYSYVAEPQEALEEWKSLQDRRGCSHRNKAALDDAKNRFLIILGQNGGCMSVLKLHDGKVLYRTPAHNGQRVTTIQVYPENGYLLSSGEDMTLVVWRVMPFVQECLSQQLSLHCGQSQVYTAALGPQLALTFQKDNSGIYSLMHFNLLSQSQIEKPHREGHLDNFTGLCVCPDLEVFVSSSLDGTVCIWNKENRLIRTFQLNAMPGCMAYGGFGGQLFIGIRGDLYRMNCAQFLPHKYQQMLLYTYYPEVLPDLPIIESTAKGSKRKIASTAENKEEELSTIPSNQILTEDVRRQKEYESIVTSNMDLSALLQGTVKCKKGKPPSTKQTKKEAFDRYMKIIYGLPHNIKIDLEDNSEPETFSFYSEPNVNKPCNSPTPRKETPPKPELNVPVKVKTEVYKKKKKTPETSLKPKTLVDVKPKPVMKVIPKKQYTAEKDEGPPEIISPIEMEPELPPPTPHRIRVPTALPPEEPSPEVPTFLKQFVDATWFRDVYPDKKNIPSTLTPEDFSLLLLACLNTCNTSSKMKVLAALQTLRSQELLKNADQLYQGLLDLLPKFVRPHMSPLDRTLMVEILNLLLGLKSAHSDFMKKLLTLLAYKKLGLRETLLRMLKALGVHEAEQWLLPELESWNSELQDQSDIWTSLHDKADCWLELWISKYQEYNRYLYLRSTAKWKPMIFSMVDVLSYFCSVQKEEYRKAQYAEPASRNNTVLLPLYDSSSQPILRLGETYSMARIRRQPGILLPPLRNRPFLMHFPTFISLPLTRVTLRPFQVYSDEDWLKDIPRRYFIPQQSFVEYYR</sequence>
<dbReference type="InterPro" id="IPR036322">
    <property type="entry name" value="WD40_repeat_dom_sf"/>
</dbReference>
<proteinExistence type="predicted"/>
<name>A0A3Q1HHR8_ANATE</name>
<keyword evidence="1" id="KW-0853">WD repeat</keyword>
<dbReference type="InParanoid" id="A0A3Q1HHR8"/>